<name>A0A5K3G7R0_MESCO</name>
<organism evidence="1">
    <name type="scientific">Mesocestoides corti</name>
    <name type="common">Flatworm</name>
    <dbReference type="NCBI Taxonomy" id="53468"/>
    <lineage>
        <taxon>Eukaryota</taxon>
        <taxon>Metazoa</taxon>
        <taxon>Spiralia</taxon>
        <taxon>Lophotrochozoa</taxon>
        <taxon>Platyhelminthes</taxon>
        <taxon>Cestoda</taxon>
        <taxon>Eucestoda</taxon>
        <taxon>Cyclophyllidea</taxon>
        <taxon>Mesocestoididae</taxon>
        <taxon>Mesocestoides</taxon>
    </lineage>
</organism>
<reference evidence="1" key="1">
    <citation type="submission" date="2019-11" db="UniProtKB">
        <authorList>
            <consortium name="WormBaseParasite"/>
        </authorList>
    </citation>
    <scope>IDENTIFICATION</scope>
</reference>
<proteinExistence type="predicted"/>
<accession>A0A5K3G7R0</accession>
<protein>
    <submittedName>
        <fullName evidence="1">Uncharacterized protein</fullName>
    </submittedName>
</protein>
<sequence>MRLSLVFMTSDVGEILSVETDLLFPCSLVCDAVKRRFGGLIRCL</sequence>
<dbReference type="WBParaSite" id="MCU_014618-RA">
    <property type="protein sequence ID" value="MCU_014618-RA"/>
    <property type="gene ID" value="MCU_014618"/>
</dbReference>
<dbReference type="AlphaFoldDB" id="A0A5K3G7R0"/>
<evidence type="ECO:0000313" key="1">
    <source>
        <dbReference type="WBParaSite" id="MCU_014618-RA"/>
    </source>
</evidence>